<feature type="region of interest" description="Disordered" evidence="1">
    <location>
        <begin position="1"/>
        <end position="37"/>
    </location>
</feature>
<protein>
    <submittedName>
        <fullName evidence="3">Uncharacterized protein</fullName>
    </submittedName>
</protein>
<organism evidence="3 4">
    <name type="scientific">Sphingomonas aquatilis</name>
    <dbReference type="NCBI Taxonomy" id="93063"/>
    <lineage>
        <taxon>Bacteria</taxon>
        <taxon>Pseudomonadati</taxon>
        <taxon>Pseudomonadota</taxon>
        <taxon>Alphaproteobacteria</taxon>
        <taxon>Sphingomonadales</taxon>
        <taxon>Sphingomonadaceae</taxon>
        <taxon>Sphingomonas</taxon>
    </lineage>
</organism>
<keyword evidence="4" id="KW-1185">Reference proteome</keyword>
<evidence type="ECO:0000313" key="3">
    <source>
        <dbReference type="EMBL" id="MBB3874158.1"/>
    </source>
</evidence>
<feature type="transmembrane region" description="Helical" evidence="2">
    <location>
        <begin position="41"/>
        <end position="62"/>
    </location>
</feature>
<feature type="compositionally biased region" description="Basic and acidic residues" evidence="1">
    <location>
        <begin position="15"/>
        <end position="25"/>
    </location>
</feature>
<reference evidence="3 4" key="1">
    <citation type="submission" date="2020-08" db="EMBL/GenBank/DDBJ databases">
        <title>Genomic Encyclopedia of Type Strains, Phase IV (KMG-IV): sequencing the most valuable type-strain genomes for metagenomic binning, comparative biology and taxonomic classification.</title>
        <authorList>
            <person name="Goeker M."/>
        </authorList>
    </citation>
    <scope>NUCLEOTIDE SEQUENCE [LARGE SCALE GENOMIC DNA]</scope>
    <source>
        <strain evidence="3 4">DSM 15581</strain>
    </source>
</reference>
<feature type="compositionally biased region" description="Basic residues" evidence="1">
    <location>
        <begin position="70"/>
        <end position="79"/>
    </location>
</feature>
<proteinExistence type="predicted"/>
<dbReference type="EMBL" id="JACIDB010000001">
    <property type="protein sequence ID" value="MBB3874158.1"/>
    <property type="molecule type" value="Genomic_DNA"/>
</dbReference>
<keyword evidence="2" id="KW-0472">Membrane</keyword>
<sequence length="94" mass="9657">MSHIPNSAMKHAGPVHHEPAPEARSGKPNRAENGQGLGLPAWLAIGGTLVVGAAAALAVPLLRGRATPVPKRRGKRATVRKAASGAKHRKVAAK</sequence>
<dbReference type="Proteomes" id="UP000528945">
    <property type="component" value="Unassembled WGS sequence"/>
</dbReference>
<evidence type="ECO:0000256" key="1">
    <source>
        <dbReference type="SAM" id="MobiDB-lite"/>
    </source>
</evidence>
<name>A0AAW3TMA1_9SPHN</name>
<evidence type="ECO:0000256" key="2">
    <source>
        <dbReference type="SAM" id="Phobius"/>
    </source>
</evidence>
<keyword evidence="2" id="KW-1133">Transmembrane helix</keyword>
<dbReference type="AlphaFoldDB" id="A0AAW3TMA1"/>
<dbReference type="RefSeq" id="WP_244305002.1">
    <property type="nucleotide sequence ID" value="NZ_JACIDB010000001.1"/>
</dbReference>
<keyword evidence="2" id="KW-0812">Transmembrane</keyword>
<feature type="region of interest" description="Disordered" evidence="1">
    <location>
        <begin position="68"/>
        <end position="94"/>
    </location>
</feature>
<comment type="caution">
    <text evidence="3">The sequence shown here is derived from an EMBL/GenBank/DDBJ whole genome shotgun (WGS) entry which is preliminary data.</text>
</comment>
<gene>
    <name evidence="3" type="ORF">GGR47_000374</name>
</gene>
<evidence type="ECO:0000313" key="4">
    <source>
        <dbReference type="Proteomes" id="UP000528945"/>
    </source>
</evidence>
<accession>A0AAW3TMA1</accession>